<name>A0A6C0D3K2_9ZZZZ</name>
<dbReference type="EMBL" id="MN739530">
    <property type="protein sequence ID" value="QHT11033.1"/>
    <property type="molecule type" value="Genomic_DNA"/>
</dbReference>
<evidence type="ECO:0000313" key="2">
    <source>
        <dbReference type="EMBL" id="QHT11033.1"/>
    </source>
</evidence>
<evidence type="ECO:0000256" key="1">
    <source>
        <dbReference type="SAM" id="Phobius"/>
    </source>
</evidence>
<reference evidence="2" key="1">
    <citation type="journal article" date="2020" name="Nature">
        <title>Giant virus diversity and host interactions through global metagenomics.</title>
        <authorList>
            <person name="Schulz F."/>
            <person name="Roux S."/>
            <person name="Paez-Espino D."/>
            <person name="Jungbluth S."/>
            <person name="Walsh D.A."/>
            <person name="Denef V.J."/>
            <person name="McMahon K.D."/>
            <person name="Konstantinidis K.T."/>
            <person name="Eloe-Fadrosh E.A."/>
            <person name="Kyrpides N.C."/>
            <person name="Woyke T."/>
        </authorList>
    </citation>
    <scope>NUCLEOTIDE SEQUENCE</scope>
    <source>
        <strain evidence="2">GVMAG-M-3300023174-111</strain>
    </source>
</reference>
<protein>
    <submittedName>
        <fullName evidence="2">Uncharacterized protein</fullName>
    </submittedName>
</protein>
<keyword evidence="1" id="KW-0472">Membrane</keyword>
<feature type="transmembrane region" description="Helical" evidence="1">
    <location>
        <begin position="179"/>
        <end position="198"/>
    </location>
</feature>
<keyword evidence="1" id="KW-0812">Transmembrane</keyword>
<accession>A0A6C0D3K2</accession>
<proteinExistence type="predicted"/>
<dbReference type="AlphaFoldDB" id="A0A6C0D3K2"/>
<organism evidence="2">
    <name type="scientific">viral metagenome</name>
    <dbReference type="NCBI Taxonomy" id="1070528"/>
    <lineage>
        <taxon>unclassified sequences</taxon>
        <taxon>metagenomes</taxon>
        <taxon>organismal metagenomes</taxon>
    </lineage>
</organism>
<sequence>MLGKIIAIVHFFIAFFYSFYAFIISKNILYDYLYFTALVILQILWILFKGECIFSYYYKLYHYENYECGDTTTLDDFNELDFFSKEGEKKNKNSNLTDLVNALFCIGIILSICITAIRSRIVHPVIVVFVLIFLRFFYLFFNNATGYDTNSIGKSMLGENYKVLETTYYEYNFDKMHNVINNGILTLLVIFWVYMTYINRNRLIK</sequence>
<feature type="transmembrane region" description="Helical" evidence="1">
    <location>
        <begin position="6"/>
        <end position="25"/>
    </location>
</feature>
<keyword evidence="1" id="KW-1133">Transmembrane helix</keyword>
<feature type="transmembrane region" description="Helical" evidence="1">
    <location>
        <begin position="99"/>
        <end position="117"/>
    </location>
</feature>
<feature type="transmembrane region" description="Helical" evidence="1">
    <location>
        <begin position="32"/>
        <end position="48"/>
    </location>
</feature>
<feature type="transmembrane region" description="Helical" evidence="1">
    <location>
        <begin position="124"/>
        <end position="141"/>
    </location>
</feature>